<evidence type="ECO:0000313" key="14">
    <source>
        <dbReference type="EMBL" id="BCN32000.1"/>
    </source>
</evidence>
<dbReference type="SFLD" id="SFLDF00299">
    <property type="entry name" value="anaerobic_ribonucleoside-triph"/>
    <property type="match status" value="1"/>
</dbReference>
<evidence type="ECO:0000313" key="15">
    <source>
        <dbReference type="Proteomes" id="UP000595897"/>
    </source>
</evidence>
<dbReference type="InterPro" id="IPR058240">
    <property type="entry name" value="rSAM_sf"/>
</dbReference>
<name>A0A7R7ENV2_9FIRM</name>
<evidence type="ECO:0000256" key="5">
    <source>
        <dbReference type="ARBA" id="ARBA00022485"/>
    </source>
</evidence>
<dbReference type="InterPro" id="IPR013785">
    <property type="entry name" value="Aldolase_TIM"/>
</dbReference>
<dbReference type="SUPFAM" id="SSF102114">
    <property type="entry name" value="Radical SAM enzymes"/>
    <property type="match status" value="1"/>
</dbReference>
<evidence type="ECO:0000256" key="11">
    <source>
        <dbReference type="ARBA" id="ARBA00047365"/>
    </source>
</evidence>
<dbReference type="GO" id="GO:0043365">
    <property type="term" value="F:[formate-C-acetyltransferase]-activating enzyme activity"/>
    <property type="evidence" value="ECO:0007669"/>
    <property type="project" value="InterPro"/>
</dbReference>
<dbReference type="CDD" id="cd01335">
    <property type="entry name" value="Radical_SAM"/>
    <property type="match status" value="1"/>
</dbReference>
<evidence type="ECO:0000256" key="10">
    <source>
        <dbReference type="ARBA" id="ARBA00023014"/>
    </source>
</evidence>
<keyword evidence="9" id="KW-0408">Iron</keyword>
<dbReference type="SFLD" id="SFLDG01063">
    <property type="entry name" value="activating_enzymes__group_1"/>
    <property type="match status" value="1"/>
</dbReference>
<dbReference type="GO" id="GO:0004748">
    <property type="term" value="F:ribonucleoside-diphosphate reductase activity, thioredoxin disulfide as acceptor"/>
    <property type="evidence" value="ECO:0007669"/>
    <property type="project" value="TreeGrafter"/>
</dbReference>
<comment type="cofactor">
    <cofactor evidence="1">
        <name>[4Fe-4S] cluster</name>
        <dbReference type="ChEBI" id="CHEBI:49883"/>
    </cofactor>
</comment>
<evidence type="ECO:0000256" key="12">
    <source>
        <dbReference type="PIRNR" id="PIRNR000368"/>
    </source>
</evidence>
<dbReference type="KEGG" id="ahb:bsdtb5_32950"/>
<dbReference type="Pfam" id="PF13353">
    <property type="entry name" value="Fer4_12"/>
    <property type="match status" value="1"/>
</dbReference>
<dbReference type="RefSeq" id="WP_271713084.1">
    <property type="nucleotide sequence ID" value="NZ_AP024169.1"/>
</dbReference>
<sequence>MKIRVAGFANDSIVDGPGLRYTIFTQGCMHNCKGCQNPHTHALEGGYEIDIDEIIEKLKANPLLDGVTISGGEPFLQPEACSELARRVKELNLSVITYTGFTFENLIKNEASQQLLRETDVLVDGPFVETKKSLALLFRGSKNQRLIDVKRSLMEHEAILCDIDEYGDLCFA</sequence>
<dbReference type="EC" id="1.97.1.-" evidence="12"/>
<keyword evidence="15" id="KW-1185">Reference proteome</keyword>
<keyword evidence="7" id="KW-0479">Metal-binding</keyword>
<dbReference type="PANTHER" id="PTHR30352:SF2">
    <property type="entry name" value="ANAEROBIC RIBONUCLEOSIDE-TRIPHOSPHATE REDUCTASE-ACTIVATING PROTEIN"/>
    <property type="match status" value="1"/>
</dbReference>
<feature type="domain" description="Radical SAM core" evidence="13">
    <location>
        <begin position="14"/>
        <end position="172"/>
    </location>
</feature>
<evidence type="ECO:0000256" key="2">
    <source>
        <dbReference type="ARBA" id="ARBA00003852"/>
    </source>
</evidence>
<evidence type="ECO:0000256" key="3">
    <source>
        <dbReference type="ARBA" id="ARBA00009777"/>
    </source>
</evidence>
<keyword evidence="8 12" id="KW-0560">Oxidoreductase</keyword>
<gene>
    <name evidence="14" type="primary">nrdG</name>
    <name evidence="14" type="ORF">bsdtb5_32950</name>
</gene>
<protein>
    <recommendedName>
        <fullName evidence="4 12">Anaerobic ribonucleoside-triphosphate reductase-activating protein</fullName>
        <ecNumber evidence="12">1.97.1.-</ecNumber>
    </recommendedName>
</protein>
<dbReference type="Proteomes" id="UP000595897">
    <property type="component" value="Chromosome"/>
</dbReference>
<evidence type="ECO:0000256" key="7">
    <source>
        <dbReference type="ARBA" id="ARBA00022723"/>
    </source>
</evidence>
<evidence type="ECO:0000256" key="9">
    <source>
        <dbReference type="ARBA" id="ARBA00023004"/>
    </source>
</evidence>
<dbReference type="SFLD" id="SFLDS00029">
    <property type="entry name" value="Radical_SAM"/>
    <property type="match status" value="1"/>
</dbReference>
<organism evidence="14 15">
    <name type="scientific">Anaeromicropila herbilytica</name>
    <dbReference type="NCBI Taxonomy" id="2785025"/>
    <lineage>
        <taxon>Bacteria</taxon>
        <taxon>Bacillati</taxon>
        <taxon>Bacillota</taxon>
        <taxon>Clostridia</taxon>
        <taxon>Lachnospirales</taxon>
        <taxon>Lachnospiraceae</taxon>
        <taxon>Anaeromicropila</taxon>
    </lineage>
</organism>
<dbReference type="GO" id="GO:0051539">
    <property type="term" value="F:4 iron, 4 sulfur cluster binding"/>
    <property type="evidence" value="ECO:0007669"/>
    <property type="project" value="UniProtKB-KW"/>
</dbReference>
<evidence type="ECO:0000256" key="8">
    <source>
        <dbReference type="ARBA" id="ARBA00023002"/>
    </source>
</evidence>
<dbReference type="PIRSF" id="PIRSF000368">
    <property type="entry name" value="NrdG"/>
    <property type="match status" value="1"/>
</dbReference>
<accession>A0A7R7ENV2</accession>
<dbReference type="InterPro" id="IPR034457">
    <property type="entry name" value="Organic_radical-activating"/>
</dbReference>
<dbReference type="GO" id="GO:0046872">
    <property type="term" value="F:metal ion binding"/>
    <property type="evidence" value="ECO:0007669"/>
    <property type="project" value="UniProtKB-KW"/>
</dbReference>
<proteinExistence type="inferred from homology"/>
<dbReference type="Gene3D" id="3.20.20.70">
    <property type="entry name" value="Aldolase class I"/>
    <property type="match status" value="1"/>
</dbReference>
<dbReference type="PROSITE" id="PS01087">
    <property type="entry name" value="RADICAL_ACTIVATING"/>
    <property type="match status" value="1"/>
</dbReference>
<dbReference type="InterPro" id="IPR001989">
    <property type="entry name" value="Radical_activat_CS"/>
</dbReference>
<evidence type="ECO:0000256" key="1">
    <source>
        <dbReference type="ARBA" id="ARBA00001966"/>
    </source>
</evidence>
<dbReference type="AlphaFoldDB" id="A0A7R7ENV2"/>
<keyword evidence="5" id="KW-0004">4Fe-4S</keyword>
<comment type="function">
    <text evidence="2 12">Activation of anaerobic ribonucleoside-triphosphate reductase under anaerobic conditions by generation of an organic free radical, using S-adenosylmethionine and reduced flavodoxin as cosubstrates to produce 5'-deoxy-adenosine.</text>
</comment>
<dbReference type="PANTHER" id="PTHR30352">
    <property type="entry name" value="PYRUVATE FORMATE-LYASE-ACTIVATING ENZYME"/>
    <property type="match status" value="1"/>
</dbReference>
<dbReference type="NCBIfam" id="TIGR02491">
    <property type="entry name" value="NrdG"/>
    <property type="match status" value="1"/>
</dbReference>
<comment type="similarity">
    <text evidence="3 12">Belongs to the organic radical-activating enzymes family.</text>
</comment>
<dbReference type="PROSITE" id="PS51918">
    <property type="entry name" value="RADICAL_SAM"/>
    <property type="match status" value="1"/>
</dbReference>
<dbReference type="InterPro" id="IPR007197">
    <property type="entry name" value="rSAM"/>
</dbReference>
<evidence type="ECO:0000256" key="6">
    <source>
        <dbReference type="ARBA" id="ARBA00022691"/>
    </source>
</evidence>
<evidence type="ECO:0000259" key="13">
    <source>
        <dbReference type="PROSITE" id="PS51918"/>
    </source>
</evidence>
<dbReference type="SFLD" id="SFLDG01066">
    <property type="entry name" value="organic_radical-activating_enz"/>
    <property type="match status" value="1"/>
</dbReference>
<dbReference type="EMBL" id="AP024169">
    <property type="protein sequence ID" value="BCN32000.1"/>
    <property type="molecule type" value="Genomic_DNA"/>
</dbReference>
<comment type="catalytic activity">
    <reaction evidence="11">
        <text>glycyl-[protein] + reduced [flavodoxin] + S-adenosyl-L-methionine = glycin-2-yl radical-[protein] + semiquinone [flavodoxin] + 5'-deoxyadenosine + L-methionine + H(+)</text>
        <dbReference type="Rhea" id="RHEA:61976"/>
        <dbReference type="Rhea" id="RHEA-COMP:10622"/>
        <dbReference type="Rhea" id="RHEA-COMP:14480"/>
        <dbReference type="Rhea" id="RHEA-COMP:15993"/>
        <dbReference type="Rhea" id="RHEA-COMP:15994"/>
        <dbReference type="ChEBI" id="CHEBI:15378"/>
        <dbReference type="ChEBI" id="CHEBI:17319"/>
        <dbReference type="ChEBI" id="CHEBI:29947"/>
        <dbReference type="ChEBI" id="CHEBI:32722"/>
        <dbReference type="ChEBI" id="CHEBI:57618"/>
        <dbReference type="ChEBI" id="CHEBI:57844"/>
        <dbReference type="ChEBI" id="CHEBI:59789"/>
        <dbReference type="ChEBI" id="CHEBI:140311"/>
    </reaction>
</comment>
<keyword evidence="6" id="KW-0949">S-adenosyl-L-methionine</keyword>
<dbReference type="InterPro" id="IPR012837">
    <property type="entry name" value="NrdG"/>
</dbReference>
<reference evidence="14 15" key="1">
    <citation type="submission" date="2020-11" db="EMBL/GenBank/DDBJ databases">
        <title>Draft genome sequencing of a Lachnospiraceae strain isolated from anoxic soil subjected to BSD treatment.</title>
        <authorList>
            <person name="Uek A."/>
            <person name="Tonouchi A."/>
        </authorList>
    </citation>
    <scope>NUCLEOTIDE SEQUENCE [LARGE SCALE GENOMIC DNA]</scope>
    <source>
        <strain evidence="14 15">TB5</strain>
    </source>
</reference>
<evidence type="ECO:0000256" key="4">
    <source>
        <dbReference type="ARBA" id="ARBA00014281"/>
    </source>
</evidence>
<keyword evidence="10" id="KW-0411">Iron-sulfur</keyword>